<dbReference type="EMBL" id="CP045851">
    <property type="protein sequence ID" value="QGG96105.1"/>
    <property type="molecule type" value="Genomic_DNA"/>
</dbReference>
<gene>
    <name evidence="4" type="ORF">GH723_13910</name>
</gene>
<feature type="domain" description="Fluoroacetyl-CoA-specific thioesterase-like" evidence="3">
    <location>
        <begin position="15"/>
        <end position="117"/>
    </location>
</feature>
<feature type="active site" evidence="1">
    <location>
        <position position="34"/>
    </location>
</feature>
<name>A0A5Q2RSC6_9ACTN</name>
<evidence type="ECO:0000256" key="2">
    <source>
        <dbReference type="PIRSR" id="PIRSR014972-2"/>
    </source>
</evidence>
<evidence type="ECO:0000259" key="3">
    <source>
        <dbReference type="Pfam" id="PF22636"/>
    </source>
</evidence>
<dbReference type="Gene3D" id="3.10.129.10">
    <property type="entry name" value="Hotdog Thioesterase"/>
    <property type="match status" value="1"/>
</dbReference>
<evidence type="ECO:0000256" key="1">
    <source>
        <dbReference type="PIRSR" id="PIRSR014972-1"/>
    </source>
</evidence>
<keyword evidence="5" id="KW-1185">Reference proteome</keyword>
<dbReference type="Proteomes" id="UP000334019">
    <property type="component" value="Chromosome"/>
</dbReference>
<feature type="binding site" evidence="2">
    <location>
        <position position="61"/>
    </location>
    <ligand>
        <name>CoA</name>
        <dbReference type="ChEBI" id="CHEBI:57287"/>
    </ligand>
</feature>
<dbReference type="RefSeq" id="WP_153760211.1">
    <property type="nucleotide sequence ID" value="NZ_CP045851.1"/>
</dbReference>
<accession>A0A5Q2RSC6</accession>
<dbReference type="SUPFAM" id="SSF54637">
    <property type="entry name" value="Thioesterase/thiol ester dehydrase-isomerase"/>
    <property type="match status" value="1"/>
</dbReference>
<protein>
    <submittedName>
        <fullName evidence="4">Thioesterase</fullName>
    </submittedName>
</protein>
<proteinExistence type="predicted"/>
<dbReference type="AlphaFoldDB" id="A0A5Q2RSC6"/>
<reference evidence="4 5" key="1">
    <citation type="submission" date="2019-11" db="EMBL/GenBank/DDBJ databases">
        <authorList>
            <person name="He Y."/>
        </authorList>
    </citation>
    <scope>NUCLEOTIDE SEQUENCE [LARGE SCALE GENOMIC DNA]</scope>
    <source>
        <strain evidence="4 5">SCSIO 58843</strain>
    </source>
</reference>
<feature type="active site" evidence="1">
    <location>
        <position position="42"/>
    </location>
</feature>
<dbReference type="PIRSF" id="PIRSF014972">
    <property type="entry name" value="FlK"/>
    <property type="match status" value="1"/>
</dbReference>
<dbReference type="InterPro" id="IPR025540">
    <property type="entry name" value="FlK"/>
</dbReference>
<sequence length="125" mass="13009">MPIRHGSSAAVDLVVADDDTAIAIRSGDVPVLATPRLVALFEEAAVAAVAGQLDEGMTTVGMRVQVDHLAPTAVGSTVTAEATLERIDGRRLVFTVAARDSRGLVGAGKVTRVVVDTDRFLDKLS</sequence>
<organism evidence="4 5">
    <name type="scientific">Actinomarinicola tropica</name>
    <dbReference type="NCBI Taxonomy" id="2789776"/>
    <lineage>
        <taxon>Bacteria</taxon>
        <taxon>Bacillati</taxon>
        <taxon>Actinomycetota</taxon>
        <taxon>Acidimicrobiia</taxon>
        <taxon>Acidimicrobiales</taxon>
        <taxon>Iamiaceae</taxon>
        <taxon>Actinomarinicola</taxon>
    </lineage>
</organism>
<evidence type="ECO:0000313" key="4">
    <source>
        <dbReference type="EMBL" id="QGG96105.1"/>
    </source>
</evidence>
<dbReference type="InterPro" id="IPR029069">
    <property type="entry name" value="HotDog_dom_sf"/>
</dbReference>
<dbReference type="PANTHER" id="PTHR36934:SF1">
    <property type="entry name" value="THIOESTERASE DOMAIN-CONTAINING PROTEIN"/>
    <property type="match status" value="1"/>
</dbReference>
<feature type="binding site" evidence="2">
    <location>
        <position position="61"/>
    </location>
    <ligand>
        <name>substrate</name>
    </ligand>
</feature>
<dbReference type="InterPro" id="IPR054485">
    <property type="entry name" value="FlK-like_dom"/>
</dbReference>
<dbReference type="PANTHER" id="PTHR36934">
    <property type="entry name" value="BLR0278 PROTEIN"/>
    <property type="match status" value="1"/>
</dbReference>
<dbReference type="KEGG" id="atq:GH723_13910"/>
<feature type="active site" evidence="1">
    <location>
        <position position="68"/>
    </location>
</feature>
<dbReference type="Pfam" id="PF22636">
    <property type="entry name" value="FlK"/>
    <property type="match status" value="1"/>
</dbReference>
<evidence type="ECO:0000313" key="5">
    <source>
        <dbReference type="Proteomes" id="UP000334019"/>
    </source>
</evidence>
<feature type="binding site" evidence="2">
    <location>
        <position position="112"/>
    </location>
    <ligand>
        <name>substrate</name>
    </ligand>
</feature>